<dbReference type="Proteomes" id="UP000694853">
    <property type="component" value="Unplaced"/>
</dbReference>
<proteinExistence type="predicted"/>
<evidence type="ECO:0000313" key="2">
    <source>
        <dbReference type="Proteomes" id="UP000694853"/>
    </source>
</evidence>
<reference evidence="3" key="2">
    <citation type="submission" date="2025-08" db="UniProtKB">
        <authorList>
            <consortium name="RefSeq"/>
        </authorList>
    </citation>
    <scope>IDENTIFICATION</scope>
    <source>
        <tissue evidence="3">Young leaves</tissue>
    </source>
</reference>
<gene>
    <name evidence="3" type="primary">LOC113870193</name>
</gene>
<name>A0A8B8M611_ABRPR</name>
<dbReference type="PANTHER" id="PTHR31973">
    <property type="entry name" value="POLYPROTEIN, PUTATIVE-RELATED"/>
    <property type="match status" value="1"/>
</dbReference>
<dbReference type="KEGG" id="aprc:113870193"/>
<sequence length="263" mass="30750">MGTMQFRGDVEWEQNIAESDDDDFEGDYESDEDSDDDSLDDDTNDKDSYLSNSVIDQHMFGAPSFMRALDLNAMIGLRSFESESNTFYCKCVNYDIDCEWLVRASLRKNKYFWKIKKYNRPHSCTRARISQNHRKFGAETIAECIKPMIESDPSFKIKLVISEVQARYGYTRTYRKAWMTKQKAIKNVFGQWEASYEALPQWCIAMCDVVRGSVVQLDVVQAYHNDNQVLDVQIFHRVFWSFGPCIRAFRHCKPLVQVDETHL</sequence>
<dbReference type="PANTHER" id="PTHR31973:SF195">
    <property type="entry name" value="MUDR FAMILY TRANSPOSASE"/>
    <property type="match status" value="1"/>
</dbReference>
<dbReference type="RefSeq" id="XP_027362589.1">
    <property type="nucleotide sequence ID" value="XM_027506788.1"/>
</dbReference>
<evidence type="ECO:0000313" key="3">
    <source>
        <dbReference type="RefSeq" id="XP_027362589.1"/>
    </source>
</evidence>
<protein>
    <submittedName>
        <fullName evidence="3">Uncharacterized protein LOC113870193</fullName>
    </submittedName>
</protein>
<keyword evidence="2" id="KW-1185">Reference proteome</keyword>
<feature type="region of interest" description="Disordered" evidence="1">
    <location>
        <begin position="1"/>
        <end position="43"/>
    </location>
</feature>
<feature type="compositionally biased region" description="Acidic residues" evidence="1">
    <location>
        <begin position="18"/>
        <end position="43"/>
    </location>
</feature>
<evidence type="ECO:0000256" key="1">
    <source>
        <dbReference type="SAM" id="MobiDB-lite"/>
    </source>
</evidence>
<dbReference type="AlphaFoldDB" id="A0A8B8M611"/>
<dbReference type="OrthoDB" id="1289322at2759"/>
<reference evidence="2" key="1">
    <citation type="journal article" date="2019" name="Toxins">
        <title>Detection of Abrin-Like and Prepropulchellin-Like Toxin Genes and Transcripts Using Whole Genome Sequencing and Full-Length Transcript Sequencing of Abrus precatorius.</title>
        <authorList>
            <person name="Hovde B.T."/>
            <person name="Daligault H.E."/>
            <person name="Hanschen E.R."/>
            <person name="Kunde Y.A."/>
            <person name="Johnson M.B."/>
            <person name="Starkenburg S.R."/>
            <person name="Johnson S.L."/>
        </authorList>
    </citation>
    <scope>NUCLEOTIDE SEQUENCE [LARGE SCALE GENOMIC DNA]</scope>
</reference>
<accession>A0A8B8M611</accession>
<dbReference type="GeneID" id="113870193"/>
<organism evidence="2 3">
    <name type="scientific">Abrus precatorius</name>
    <name type="common">Indian licorice</name>
    <name type="synonym">Glycine abrus</name>
    <dbReference type="NCBI Taxonomy" id="3816"/>
    <lineage>
        <taxon>Eukaryota</taxon>
        <taxon>Viridiplantae</taxon>
        <taxon>Streptophyta</taxon>
        <taxon>Embryophyta</taxon>
        <taxon>Tracheophyta</taxon>
        <taxon>Spermatophyta</taxon>
        <taxon>Magnoliopsida</taxon>
        <taxon>eudicotyledons</taxon>
        <taxon>Gunneridae</taxon>
        <taxon>Pentapetalae</taxon>
        <taxon>rosids</taxon>
        <taxon>fabids</taxon>
        <taxon>Fabales</taxon>
        <taxon>Fabaceae</taxon>
        <taxon>Papilionoideae</taxon>
        <taxon>50 kb inversion clade</taxon>
        <taxon>NPAAA clade</taxon>
        <taxon>indigoferoid/millettioid clade</taxon>
        <taxon>Abreae</taxon>
        <taxon>Abrus</taxon>
    </lineage>
</organism>